<feature type="region of interest" description="Disordered" evidence="1">
    <location>
        <begin position="527"/>
        <end position="596"/>
    </location>
</feature>
<dbReference type="Proteomes" id="UP001201812">
    <property type="component" value="Unassembled WGS sequence"/>
</dbReference>
<feature type="compositionally biased region" description="Basic residues" evidence="1">
    <location>
        <begin position="574"/>
        <end position="585"/>
    </location>
</feature>
<protein>
    <submittedName>
        <fullName evidence="2">Uncharacterized protein</fullName>
    </submittedName>
</protein>
<feature type="region of interest" description="Disordered" evidence="1">
    <location>
        <begin position="430"/>
        <end position="510"/>
    </location>
</feature>
<feature type="compositionally biased region" description="Basic and acidic residues" evidence="1">
    <location>
        <begin position="256"/>
        <end position="268"/>
    </location>
</feature>
<keyword evidence="3" id="KW-1185">Reference proteome</keyword>
<evidence type="ECO:0000313" key="3">
    <source>
        <dbReference type="Proteomes" id="UP001201812"/>
    </source>
</evidence>
<name>A0AAD4N5T0_9BILA</name>
<feature type="compositionally biased region" description="Polar residues" evidence="1">
    <location>
        <begin position="328"/>
        <end position="350"/>
    </location>
</feature>
<accession>A0AAD4N5T0</accession>
<dbReference type="EMBL" id="JAKKPZ010000007">
    <property type="protein sequence ID" value="KAI1719088.1"/>
    <property type="molecule type" value="Genomic_DNA"/>
</dbReference>
<feature type="region of interest" description="Disordered" evidence="1">
    <location>
        <begin position="249"/>
        <end position="277"/>
    </location>
</feature>
<proteinExistence type="predicted"/>
<gene>
    <name evidence="2" type="ORF">DdX_06213</name>
</gene>
<organism evidence="2 3">
    <name type="scientific">Ditylenchus destructor</name>
    <dbReference type="NCBI Taxonomy" id="166010"/>
    <lineage>
        <taxon>Eukaryota</taxon>
        <taxon>Metazoa</taxon>
        <taxon>Ecdysozoa</taxon>
        <taxon>Nematoda</taxon>
        <taxon>Chromadorea</taxon>
        <taxon>Rhabditida</taxon>
        <taxon>Tylenchina</taxon>
        <taxon>Tylenchomorpha</taxon>
        <taxon>Sphaerularioidea</taxon>
        <taxon>Anguinidae</taxon>
        <taxon>Anguininae</taxon>
        <taxon>Ditylenchus</taxon>
    </lineage>
</organism>
<dbReference type="AlphaFoldDB" id="A0AAD4N5T0"/>
<evidence type="ECO:0000313" key="2">
    <source>
        <dbReference type="EMBL" id="KAI1719088.1"/>
    </source>
</evidence>
<sequence>MNMGSNISNPKPTDEFCDSKSRQISSDVSQMFNDTGKILLTRLDQTEKSAEIYSSTERSEICVLSRLCKAKKKCFVGKAGLTSLGCNKCKCLQKCEKCCVQLRKWPKASLKCDKSRNSTFWTNSEMESSSTFFQTSPIMEKTNQEILQERIMFAPAKRSVTAVNDSTNYMDVRDGLKTSISALYPSVPPPEYSQISPKLTNRNPAITSLWPDKSVATTQNIDDFAMNVRFDPCGIGDHQFQLDMGGSSEDCQMTFDRGEKKTREKPHNTDSSLSDQHNKHQHFVIPSEVPQNLQIYSTASTPTTEIPNLTVFSSDSLQKSIGVILESESSSMRRSTNAKSHPNLQHYGSSKSKKRHISTNSKPHSKENQPVGFIVPPVFPHSCSLFDTAFHGGVYPQNSKEDSILLGAVEKARKRWESLEFVTGELTSRKEEELSTNCIRNPEETSWDSGRSSLSGHEEESTTLQTAPKDVETSVHKQSVTRDSCLGSPDFCSDPQSTISSKSEEPANQEHLEDDVFEKPGEISVNSKNNAVNRRRSMSTPIDPRLSKSDARKQRTSWKQKVLRTFSAGSVGKTKGRKDSKKGNRKGQFEILSENP</sequence>
<reference evidence="2" key="1">
    <citation type="submission" date="2022-01" db="EMBL/GenBank/DDBJ databases">
        <title>Genome Sequence Resource for Two Populations of Ditylenchus destructor, the Migratory Endoparasitic Phytonematode.</title>
        <authorList>
            <person name="Zhang H."/>
            <person name="Lin R."/>
            <person name="Xie B."/>
        </authorList>
    </citation>
    <scope>NUCLEOTIDE SEQUENCE</scope>
    <source>
        <strain evidence="2">BazhouSP</strain>
    </source>
</reference>
<feature type="region of interest" description="Disordered" evidence="1">
    <location>
        <begin position="328"/>
        <end position="370"/>
    </location>
</feature>
<comment type="caution">
    <text evidence="2">The sequence shown here is derived from an EMBL/GenBank/DDBJ whole genome shotgun (WGS) entry which is preliminary data.</text>
</comment>
<evidence type="ECO:0000256" key="1">
    <source>
        <dbReference type="SAM" id="MobiDB-lite"/>
    </source>
</evidence>